<organism evidence="1 2">
    <name type="scientific">Caerostris darwini</name>
    <dbReference type="NCBI Taxonomy" id="1538125"/>
    <lineage>
        <taxon>Eukaryota</taxon>
        <taxon>Metazoa</taxon>
        <taxon>Ecdysozoa</taxon>
        <taxon>Arthropoda</taxon>
        <taxon>Chelicerata</taxon>
        <taxon>Arachnida</taxon>
        <taxon>Araneae</taxon>
        <taxon>Araneomorphae</taxon>
        <taxon>Entelegynae</taxon>
        <taxon>Araneoidea</taxon>
        <taxon>Araneidae</taxon>
        <taxon>Caerostris</taxon>
    </lineage>
</organism>
<accession>A0AAV4SQA9</accession>
<reference evidence="1 2" key="1">
    <citation type="submission" date="2021-06" db="EMBL/GenBank/DDBJ databases">
        <title>Caerostris darwini draft genome.</title>
        <authorList>
            <person name="Kono N."/>
            <person name="Arakawa K."/>
        </authorList>
    </citation>
    <scope>NUCLEOTIDE SEQUENCE [LARGE SCALE GENOMIC DNA]</scope>
</reference>
<proteinExistence type="predicted"/>
<evidence type="ECO:0000313" key="1">
    <source>
        <dbReference type="EMBL" id="GIY36593.1"/>
    </source>
</evidence>
<dbReference type="Proteomes" id="UP001054837">
    <property type="component" value="Unassembled WGS sequence"/>
</dbReference>
<name>A0AAV4SQA9_9ARAC</name>
<gene>
    <name evidence="1" type="ORF">CDAR_111101</name>
</gene>
<keyword evidence="2" id="KW-1185">Reference proteome</keyword>
<dbReference type="EMBL" id="BPLQ01008329">
    <property type="protein sequence ID" value="GIY36593.1"/>
    <property type="molecule type" value="Genomic_DNA"/>
</dbReference>
<comment type="caution">
    <text evidence="1">The sequence shown here is derived from an EMBL/GenBank/DDBJ whole genome shotgun (WGS) entry which is preliminary data.</text>
</comment>
<sequence>MISIITKIDPDENLTTSLVAQPRASKQSANRYLAKCRSTHNPLLECGPEGWGIQPTAPQEPHMISIITKNDPGTTSLMAQPRASKQRANRYLAKLSSNPQTHPPLSSVHECGPELWGCSPTPSNSNRLLKSHLLVCLASKSFQAASNSSLNLEGFCKQSMHLAFVCKMRTSMICGMIALQSDGIV</sequence>
<dbReference type="AlphaFoldDB" id="A0AAV4SQA9"/>
<protein>
    <submittedName>
        <fullName evidence="1">Uncharacterized protein</fullName>
    </submittedName>
</protein>
<evidence type="ECO:0000313" key="2">
    <source>
        <dbReference type="Proteomes" id="UP001054837"/>
    </source>
</evidence>